<evidence type="ECO:0000256" key="4">
    <source>
        <dbReference type="ARBA" id="ARBA00022729"/>
    </source>
</evidence>
<accession>A0ABZ2I6S7</accession>
<dbReference type="InterPro" id="IPR030678">
    <property type="entry name" value="Peptide/Ni-bd"/>
</dbReference>
<keyword evidence="3" id="KW-0813">Transport</keyword>
<evidence type="ECO:0000313" key="8">
    <source>
        <dbReference type="Proteomes" id="UP001369958"/>
    </source>
</evidence>
<protein>
    <submittedName>
        <fullName evidence="7">ABC transporter substrate-binding protein</fullName>
    </submittedName>
</protein>
<feature type="domain" description="Solute-binding protein family 5" evidence="6">
    <location>
        <begin position="79"/>
        <end position="431"/>
    </location>
</feature>
<keyword evidence="4 5" id="KW-0732">Signal</keyword>
<dbReference type="Gene3D" id="3.10.105.10">
    <property type="entry name" value="Dipeptide-binding Protein, Domain 3"/>
    <property type="match status" value="1"/>
</dbReference>
<dbReference type="RefSeq" id="WP_338608666.1">
    <property type="nucleotide sequence ID" value="NZ_CP146275.1"/>
</dbReference>
<dbReference type="Proteomes" id="UP001369958">
    <property type="component" value="Chromosome"/>
</dbReference>
<evidence type="ECO:0000259" key="6">
    <source>
        <dbReference type="Pfam" id="PF00496"/>
    </source>
</evidence>
<evidence type="ECO:0000256" key="5">
    <source>
        <dbReference type="SAM" id="SignalP"/>
    </source>
</evidence>
<evidence type="ECO:0000256" key="1">
    <source>
        <dbReference type="ARBA" id="ARBA00004418"/>
    </source>
</evidence>
<dbReference type="InterPro" id="IPR039424">
    <property type="entry name" value="SBP_5"/>
</dbReference>
<proteinExistence type="inferred from homology"/>
<organism evidence="7 8">
    <name type="scientific">Pelagibacterium nitratireducens</name>
    <dbReference type="NCBI Taxonomy" id="1046114"/>
    <lineage>
        <taxon>Bacteria</taxon>
        <taxon>Pseudomonadati</taxon>
        <taxon>Pseudomonadota</taxon>
        <taxon>Alphaproteobacteria</taxon>
        <taxon>Hyphomicrobiales</taxon>
        <taxon>Devosiaceae</taxon>
        <taxon>Pelagibacterium</taxon>
    </lineage>
</organism>
<dbReference type="SUPFAM" id="SSF53850">
    <property type="entry name" value="Periplasmic binding protein-like II"/>
    <property type="match status" value="1"/>
</dbReference>
<name>A0ABZ2I6S7_9HYPH</name>
<dbReference type="EMBL" id="CP146275">
    <property type="protein sequence ID" value="WWT33220.1"/>
    <property type="molecule type" value="Genomic_DNA"/>
</dbReference>
<gene>
    <name evidence="7" type="ORF">V6617_01755</name>
</gene>
<reference evidence="7 8" key="1">
    <citation type="submission" date="2024-02" db="EMBL/GenBank/DDBJ databases">
        <title>Complete genome sequence of Pelagibacterium nitratireducens ZH15.</title>
        <authorList>
            <person name="Zhao L.H."/>
        </authorList>
    </citation>
    <scope>NUCLEOTIDE SEQUENCE [LARGE SCALE GENOMIC DNA]</scope>
    <source>
        <strain evidence="7 8">ZH15</strain>
    </source>
</reference>
<evidence type="ECO:0000256" key="2">
    <source>
        <dbReference type="ARBA" id="ARBA00005695"/>
    </source>
</evidence>
<feature type="signal peptide" evidence="5">
    <location>
        <begin position="1"/>
        <end position="25"/>
    </location>
</feature>
<comment type="similarity">
    <text evidence="2">Belongs to the bacterial solute-binding protein 5 family.</text>
</comment>
<sequence>MTLQRKTLTAALASCLAFAVGSTHAQTPEPEATLGGELRVGIARDVVNMVPWVAQGASVYIVQQNVYDNLITYDDEGNLTGELAESWEIVDPTTYVLKLRQNVVFHDGDTFDAEDAKVSLDRMRDPTGTSALASQLSSIAEVNVIDPYTIELKLSEPNVVVLSILASSTAHVLSKEWLETEPDLTTEMNGTGPFMFIEFEPGVRTVLERNPNYWKEGLPYLDRLVAIPYADDSSRINALRSGEVNFIEYVPYVEFDSLRQDDQFDLQSGVGPYNILVLNINEEPFDDIRVRQALNYLIDREQLIMLVSEGEGTPMQVGLLQPDDPFYSADLETWTFDPDRALELIQEAGYDGFSDIGFTLTSSTVTIHQDMATVVQALLQGFGMNVSIEIVDVPTLLEYRGNGAYVAMMDGYSNAYQDPDAYSRYFETGGAGYANAVGLSDEILDEMIDRGRAATDVAERKEAYHEFEERLIELAPWYFGFFRPQGEAMIQDVNGYRRWPSGLGGQSTSRMEYVWIQQ</sequence>
<dbReference type="PANTHER" id="PTHR30290:SF9">
    <property type="entry name" value="OLIGOPEPTIDE-BINDING PROTEIN APPA"/>
    <property type="match status" value="1"/>
</dbReference>
<comment type="subcellular location">
    <subcellularLocation>
        <location evidence="1">Periplasm</location>
    </subcellularLocation>
</comment>
<dbReference type="InterPro" id="IPR000914">
    <property type="entry name" value="SBP_5_dom"/>
</dbReference>
<dbReference type="PANTHER" id="PTHR30290">
    <property type="entry name" value="PERIPLASMIC BINDING COMPONENT OF ABC TRANSPORTER"/>
    <property type="match status" value="1"/>
</dbReference>
<dbReference type="PIRSF" id="PIRSF002741">
    <property type="entry name" value="MppA"/>
    <property type="match status" value="1"/>
</dbReference>
<dbReference type="Gene3D" id="3.40.190.10">
    <property type="entry name" value="Periplasmic binding protein-like II"/>
    <property type="match status" value="1"/>
</dbReference>
<evidence type="ECO:0000256" key="3">
    <source>
        <dbReference type="ARBA" id="ARBA00022448"/>
    </source>
</evidence>
<keyword evidence="8" id="KW-1185">Reference proteome</keyword>
<feature type="chain" id="PRO_5045820736" evidence="5">
    <location>
        <begin position="26"/>
        <end position="518"/>
    </location>
</feature>
<dbReference type="Pfam" id="PF00496">
    <property type="entry name" value="SBP_bac_5"/>
    <property type="match status" value="1"/>
</dbReference>
<evidence type="ECO:0000313" key="7">
    <source>
        <dbReference type="EMBL" id="WWT33220.1"/>
    </source>
</evidence>